<dbReference type="GO" id="GO:0003677">
    <property type="term" value="F:DNA binding"/>
    <property type="evidence" value="ECO:0007669"/>
    <property type="project" value="InterPro"/>
</dbReference>
<dbReference type="Proteomes" id="UP000037084">
    <property type="component" value="Unassembled WGS sequence"/>
</dbReference>
<keyword evidence="3" id="KW-0731">Sigma factor</keyword>
<comment type="similarity">
    <text evidence="1">Belongs to the sigma-70 factor family. ECF subfamily.</text>
</comment>
<dbReference type="Gene3D" id="1.10.10.10">
    <property type="entry name" value="Winged helix-like DNA-binding domain superfamily/Winged helix DNA-binding domain"/>
    <property type="match status" value="1"/>
</dbReference>
<evidence type="ECO:0000313" key="7">
    <source>
        <dbReference type="Proteomes" id="UP000037084"/>
    </source>
</evidence>
<dbReference type="OrthoDB" id="4096723at2"/>
<dbReference type="InterPro" id="IPR036388">
    <property type="entry name" value="WH-like_DNA-bd_sf"/>
</dbReference>
<feature type="domain" description="RNA polymerase sigma factor 70 region 4 type 2" evidence="5">
    <location>
        <begin position="133"/>
        <end position="175"/>
    </location>
</feature>
<evidence type="ECO:0000256" key="1">
    <source>
        <dbReference type="ARBA" id="ARBA00010641"/>
    </source>
</evidence>
<reference evidence="7" key="1">
    <citation type="submission" date="2015-07" db="EMBL/GenBank/DDBJ databases">
        <authorList>
            <consortium name="Consortium for Microbial Forensics and Genomics (microFORGE)"/>
            <person name="Knight B.M."/>
            <person name="Roberts D.P."/>
            <person name="Lin D."/>
            <person name="Hari K."/>
            <person name="Fletcher J."/>
            <person name="Melcher U."/>
            <person name="Blagden T."/>
            <person name="Winegar R.A."/>
        </authorList>
    </citation>
    <scope>NUCLEOTIDE SEQUENCE [LARGE SCALE GENOMIC DNA]</scope>
    <source>
        <strain evidence="7">NRRL B-1447</strain>
    </source>
</reference>
<dbReference type="GO" id="GO:0016987">
    <property type="term" value="F:sigma factor activity"/>
    <property type="evidence" value="ECO:0007669"/>
    <property type="project" value="UniProtKB-KW"/>
</dbReference>
<sequence length="274" mass="30155">MESGEIIPLTAEQSERLAVLFDAYGDRLVRFAYSRLSGTRMGNGEAWALAEDVVQSMWVRVARSGATDVLGHPEWSETEIRKVLFVRVKREIAEHFALMRSSETAVDWTEPATCNTLCPLLPNQCAWVDLPDYLARMVASLPEREREALLLKLDGMPHTAMGERLGCSASTADRLAKTAILLLQIDNPELSCSPVAMESLPEWEQRALAAQSPAQREVLLRLDDVARGALLLSGEAPTRDIAQRLGVSRERVMGATVCAPVLRALGAEDMERAA</sequence>
<protein>
    <recommendedName>
        <fullName evidence="5">RNA polymerase sigma factor 70 region 4 type 2 domain-containing protein</fullName>
    </recommendedName>
</protein>
<proteinExistence type="inferred from homology"/>
<evidence type="ECO:0000256" key="4">
    <source>
        <dbReference type="ARBA" id="ARBA00023163"/>
    </source>
</evidence>
<comment type="caution">
    <text evidence="6">The sequence shown here is derived from an EMBL/GenBank/DDBJ whole genome shotgun (WGS) entry which is preliminary data.</text>
</comment>
<dbReference type="Pfam" id="PF08281">
    <property type="entry name" value="Sigma70_r4_2"/>
    <property type="match status" value="1"/>
</dbReference>
<accession>A0A0L8ML22</accession>
<evidence type="ECO:0000259" key="5">
    <source>
        <dbReference type="Pfam" id="PF08281"/>
    </source>
</evidence>
<organism evidence="6 7">
    <name type="scientific">Streptomyces virginiae</name>
    <name type="common">Streptomyces cinnamonensis</name>
    <dbReference type="NCBI Taxonomy" id="1961"/>
    <lineage>
        <taxon>Bacteria</taxon>
        <taxon>Bacillati</taxon>
        <taxon>Actinomycetota</taxon>
        <taxon>Actinomycetes</taxon>
        <taxon>Kitasatosporales</taxon>
        <taxon>Streptomycetaceae</taxon>
        <taxon>Streptomyces</taxon>
    </lineage>
</organism>
<dbReference type="EMBL" id="LGUV01000210">
    <property type="protein sequence ID" value="KOG51096.1"/>
    <property type="molecule type" value="Genomic_DNA"/>
</dbReference>
<evidence type="ECO:0000256" key="3">
    <source>
        <dbReference type="ARBA" id="ARBA00023082"/>
    </source>
</evidence>
<dbReference type="RefSeq" id="WP_053171952.1">
    <property type="nucleotide sequence ID" value="NZ_LGUV01000210.1"/>
</dbReference>
<dbReference type="InterPro" id="IPR013324">
    <property type="entry name" value="RNA_pol_sigma_r3/r4-like"/>
</dbReference>
<dbReference type="SUPFAM" id="SSF88659">
    <property type="entry name" value="Sigma3 and sigma4 domains of RNA polymerase sigma factors"/>
    <property type="match status" value="1"/>
</dbReference>
<dbReference type="Gene3D" id="1.10.1740.10">
    <property type="match status" value="1"/>
</dbReference>
<name>A0A0L8ML22_STRVG</name>
<dbReference type="GO" id="GO:0006352">
    <property type="term" value="P:DNA-templated transcription initiation"/>
    <property type="evidence" value="ECO:0007669"/>
    <property type="project" value="InterPro"/>
</dbReference>
<keyword evidence="2" id="KW-0805">Transcription regulation</keyword>
<dbReference type="AlphaFoldDB" id="A0A0L8ML22"/>
<dbReference type="InterPro" id="IPR013249">
    <property type="entry name" value="RNA_pol_sigma70_r4_t2"/>
</dbReference>
<evidence type="ECO:0000313" key="6">
    <source>
        <dbReference type="EMBL" id="KOG51096.1"/>
    </source>
</evidence>
<dbReference type="PATRIC" id="fig|1961.12.peg.3894"/>
<evidence type="ECO:0000256" key="2">
    <source>
        <dbReference type="ARBA" id="ARBA00023015"/>
    </source>
</evidence>
<keyword evidence="4" id="KW-0804">Transcription</keyword>
<gene>
    <name evidence="6" type="ORF">ADK75_17080</name>
</gene>